<reference evidence="9" key="1">
    <citation type="journal article" date="2019" name="Int. J. Syst. Evol. Microbiol.">
        <title>The Global Catalogue of Microorganisms (GCM) 10K type strain sequencing project: providing services to taxonomists for standard genome sequencing and annotation.</title>
        <authorList>
            <consortium name="The Broad Institute Genomics Platform"/>
            <consortium name="The Broad Institute Genome Sequencing Center for Infectious Disease"/>
            <person name="Wu L."/>
            <person name="Ma J."/>
        </authorList>
    </citation>
    <scope>NUCLEOTIDE SEQUENCE [LARGE SCALE GENOMIC DNA]</scope>
    <source>
        <strain evidence="9">JCM 11813</strain>
    </source>
</reference>
<dbReference type="Proteomes" id="UP001499979">
    <property type="component" value="Unassembled WGS sequence"/>
</dbReference>
<evidence type="ECO:0000256" key="3">
    <source>
        <dbReference type="ARBA" id="ARBA00022842"/>
    </source>
</evidence>
<dbReference type="SMART" id="SM00922">
    <property type="entry name" value="MR_MLE"/>
    <property type="match status" value="1"/>
</dbReference>
<sequence length="371" mass="40026">MSLTIERIDLHHVRIPLVAPFRTSFGTSYDRETFLLRVVTDAAEGWAECAAEPDPLYSEEWLGGCEAVLREQLVPRALALGKRLTATRVATALEPVKGNPMAKHVLETALLDAELRAHGLSFGQYLGAVRETVPAGVSVGIMDSLPELVDAVRDYLDQGYVRIKLKIEPGWDLEPVRLVRETFGDDVLLQVDANTAYTLADARHLARLDDFDLLLIEQPLPEDDLRGHAELARVVRTPICLDESIRSARDAATAIALGACSVINVKPARVGGYLEARRIHDVAHANGVPVWCGGMLETGIGRGPNLALAALPGFVLPGDTSASSRYYRQDLTAPFELVDGHVAVPTGPGIGVDLLPDVLAEVTVSSSTIPV</sequence>
<dbReference type="NCBIfam" id="TIGR01928">
    <property type="entry name" value="menC_lowGC_arch"/>
    <property type="match status" value="1"/>
</dbReference>
<dbReference type="SFLD" id="SFLDG00180">
    <property type="entry name" value="muconate_cycloisomerase"/>
    <property type="match status" value="1"/>
</dbReference>
<evidence type="ECO:0000256" key="5">
    <source>
        <dbReference type="ARBA" id="ARBA00029491"/>
    </source>
</evidence>
<keyword evidence="4" id="KW-0456">Lyase</keyword>
<proteinExistence type="predicted"/>
<dbReference type="Pfam" id="PF02746">
    <property type="entry name" value="MR_MLE_N"/>
    <property type="match status" value="1"/>
</dbReference>
<evidence type="ECO:0000313" key="9">
    <source>
        <dbReference type="Proteomes" id="UP001499979"/>
    </source>
</evidence>
<dbReference type="InterPro" id="IPR029017">
    <property type="entry name" value="Enolase-like_N"/>
</dbReference>
<dbReference type="SFLD" id="SFLDS00001">
    <property type="entry name" value="Enolase"/>
    <property type="match status" value="1"/>
</dbReference>
<gene>
    <name evidence="8" type="primary">menC</name>
    <name evidence="8" type="ORF">GCM10009606_45410</name>
</gene>
<keyword evidence="3" id="KW-0460">Magnesium</keyword>
<feature type="domain" description="Mandelate racemase/muconate lactonizing enzyme C-terminal" evidence="7">
    <location>
        <begin position="145"/>
        <end position="238"/>
    </location>
</feature>
<keyword evidence="2" id="KW-0479">Metal-binding</keyword>
<dbReference type="EMBL" id="BAAAJE010000030">
    <property type="protein sequence ID" value="GAA1162454.1"/>
    <property type="molecule type" value="Genomic_DNA"/>
</dbReference>
<dbReference type="RefSeq" id="WP_425571690.1">
    <property type="nucleotide sequence ID" value="NZ_BAAAJE010000030.1"/>
</dbReference>
<dbReference type="InterPro" id="IPR013341">
    <property type="entry name" value="Mandelate_racemase_N_dom"/>
</dbReference>
<dbReference type="InterPro" id="IPR029065">
    <property type="entry name" value="Enolase_C-like"/>
</dbReference>
<evidence type="ECO:0000313" key="8">
    <source>
        <dbReference type="EMBL" id="GAA1162454.1"/>
    </source>
</evidence>
<dbReference type="Pfam" id="PF13378">
    <property type="entry name" value="MR_MLE_C"/>
    <property type="match status" value="1"/>
</dbReference>
<dbReference type="Gene3D" id="3.30.390.10">
    <property type="entry name" value="Enolase-like, N-terminal domain"/>
    <property type="match status" value="1"/>
</dbReference>
<dbReference type="SUPFAM" id="SSF54826">
    <property type="entry name" value="Enolase N-terminal domain-like"/>
    <property type="match status" value="1"/>
</dbReference>
<comment type="cofactor">
    <cofactor evidence="1">
        <name>a divalent metal cation</name>
        <dbReference type="ChEBI" id="CHEBI:60240"/>
    </cofactor>
</comment>
<evidence type="ECO:0000259" key="7">
    <source>
        <dbReference type="SMART" id="SM00922"/>
    </source>
</evidence>
<dbReference type="InterPro" id="IPR036849">
    <property type="entry name" value="Enolase-like_C_sf"/>
</dbReference>
<dbReference type="CDD" id="cd03317">
    <property type="entry name" value="NAAAR"/>
    <property type="match status" value="1"/>
</dbReference>
<dbReference type="Gene3D" id="3.20.20.120">
    <property type="entry name" value="Enolase-like C-terminal domain"/>
    <property type="match status" value="1"/>
</dbReference>
<dbReference type="EC" id="4.2.1.113" evidence="5 6"/>
<name>A0ABP4FCS1_9ACTN</name>
<evidence type="ECO:0000256" key="2">
    <source>
        <dbReference type="ARBA" id="ARBA00022723"/>
    </source>
</evidence>
<evidence type="ECO:0000256" key="4">
    <source>
        <dbReference type="ARBA" id="ARBA00023239"/>
    </source>
</evidence>
<dbReference type="PANTHER" id="PTHR48073">
    <property type="entry name" value="O-SUCCINYLBENZOATE SYNTHASE-RELATED"/>
    <property type="match status" value="1"/>
</dbReference>
<dbReference type="InterPro" id="IPR013342">
    <property type="entry name" value="Mandelate_racemase_C"/>
</dbReference>
<dbReference type="SUPFAM" id="SSF51604">
    <property type="entry name" value="Enolase C-terminal domain-like"/>
    <property type="match status" value="1"/>
</dbReference>
<dbReference type="SFLD" id="SFLDF00009">
    <property type="entry name" value="o-succinylbenzoate_synthase"/>
    <property type="match status" value="1"/>
</dbReference>
<evidence type="ECO:0000256" key="6">
    <source>
        <dbReference type="NCBIfam" id="TIGR01928"/>
    </source>
</evidence>
<comment type="caution">
    <text evidence="8">The sequence shown here is derived from an EMBL/GenBank/DDBJ whole genome shotgun (WGS) entry which is preliminary data.</text>
</comment>
<evidence type="ECO:0000256" key="1">
    <source>
        <dbReference type="ARBA" id="ARBA00001968"/>
    </source>
</evidence>
<keyword evidence="9" id="KW-1185">Reference proteome</keyword>
<dbReference type="InterPro" id="IPR010197">
    <property type="entry name" value="OSBS/NAAAR"/>
</dbReference>
<protein>
    <recommendedName>
        <fullName evidence="5 6">o-succinylbenzoate synthase</fullName>
        <ecNumber evidence="5 6">4.2.1.113</ecNumber>
    </recommendedName>
</protein>
<dbReference type="PANTHER" id="PTHR48073:SF5">
    <property type="entry name" value="O-SUCCINYLBENZOATE SYNTHASE"/>
    <property type="match status" value="1"/>
</dbReference>
<accession>A0ABP4FCS1</accession>
<organism evidence="8 9">
    <name type="scientific">Nocardioides aquiterrae</name>
    <dbReference type="NCBI Taxonomy" id="203799"/>
    <lineage>
        <taxon>Bacteria</taxon>
        <taxon>Bacillati</taxon>
        <taxon>Actinomycetota</taxon>
        <taxon>Actinomycetes</taxon>
        <taxon>Propionibacteriales</taxon>
        <taxon>Nocardioidaceae</taxon>
        <taxon>Nocardioides</taxon>
    </lineage>
</organism>